<accession>A0ABT5YRR3</accession>
<name>A0ABT5YRR3_9PROT</name>
<feature type="transmembrane region" description="Helical" evidence="1">
    <location>
        <begin position="80"/>
        <end position="97"/>
    </location>
</feature>
<comment type="caution">
    <text evidence="2">The sequence shown here is derived from an EMBL/GenBank/DDBJ whole genome shotgun (WGS) entry which is preliminary data.</text>
</comment>
<feature type="transmembrane region" description="Helical" evidence="1">
    <location>
        <begin position="270"/>
        <end position="289"/>
    </location>
</feature>
<feature type="transmembrane region" description="Helical" evidence="1">
    <location>
        <begin position="158"/>
        <end position="180"/>
    </location>
</feature>
<feature type="transmembrane region" description="Helical" evidence="1">
    <location>
        <begin position="200"/>
        <end position="217"/>
    </location>
</feature>
<proteinExistence type="predicted"/>
<keyword evidence="1" id="KW-1133">Transmembrane helix</keyword>
<keyword evidence="1" id="KW-0812">Transmembrane</keyword>
<evidence type="ECO:0000313" key="2">
    <source>
        <dbReference type="EMBL" id="MDF2097466.1"/>
    </source>
</evidence>
<gene>
    <name evidence="2" type="ORF">P2G67_15935</name>
</gene>
<sequence length="341" mass="37194">MSPALLRAINKGEQPMDFEKPGRKARLAQLGFLARHTFTIVGRNRALLGPLIVMWIYAAAMIVLFFTGLFLAFYESGNSTWFLIAGALMFIYKFFFYNRAELTLSRLTYGTAIGGSPTRGEARREIADLKPQIRTLGLLDMAAAWVASRKNKEGGLMALLLGGIVEVWDLVNHFLLPAFAIDRLGLQDGIAKLKRLKDHVPEALVGVFGIDIMGGVIGTLMAPVYLLGALAGIACGLFLGGHMPGAFSAGTLSEISRDMPQLGPIGPDTVFNWLPVFVIVFLGVLLHALMARAVTAIKVVYFTLFYTRIMHAEDLAPDMRADLEAYLDLDEGEMADSPAPV</sequence>
<keyword evidence="3" id="KW-1185">Reference proteome</keyword>
<keyword evidence="1" id="KW-0472">Membrane</keyword>
<protein>
    <submittedName>
        <fullName evidence="2">Uncharacterized protein</fullName>
    </submittedName>
</protein>
<evidence type="ECO:0000256" key="1">
    <source>
        <dbReference type="SAM" id="Phobius"/>
    </source>
</evidence>
<feature type="transmembrane region" description="Helical" evidence="1">
    <location>
        <begin position="224"/>
        <end position="250"/>
    </location>
</feature>
<feature type="transmembrane region" description="Helical" evidence="1">
    <location>
        <begin position="52"/>
        <end position="74"/>
    </location>
</feature>
<reference evidence="2 3" key="1">
    <citation type="submission" date="2023-03" db="EMBL/GenBank/DDBJ databases">
        <title>Fodinicurvata sp. CAU 1616 isolated from sea sendiment.</title>
        <authorList>
            <person name="Kim W."/>
        </authorList>
    </citation>
    <scope>NUCLEOTIDE SEQUENCE [LARGE SCALE GENOMIC DNA]</scope>
    <source>
        <strain evidence="2 3">CAU 1616</strain>
    </source>
</reference>
<organism evidence="2 3">
    <name type="scientific">Aquibaculum arenosum</name>
    <dbReference type="NCBI Taxonomy" id="3032591"/>
    <lineage>
        <taxon>Bacteria</taxon>
        <taxon>Pseudomonadati</taxon>
        <taxon>Pseudomonadota</taxon>
        <taxon>Alphaproteobacteria</taxon>
        <taxon>Rhodospirillales</taxon>
        <taxon>Rhodovibrionaceae</taxon>
        <taxon>Aquibaculum</taxon>
    </lineage>
</organism>
<dbReference type="EMBL" id="JARHUD010000015">
    <property type="protein sequence ID" value="MDF2097466.1"/>
    <property type="molecule type" value="Genomic_DNA"/>
</dbReference>
<evidence type="ECO:0000313" key="3">
    <source>
        <dbReference type="Proteomes" id="UP001215503"/>
    </source>
</evidence>
<dbReference type="Proteomes" id="UP001215503">
    <property type="component" value="Unassembled WGS sequence"/>
</dbReference>